<name>A0ABX2D678_9CYAN</name>
<keyword evidence="2" id="KW-1185">Reference proteome</keyword>
<evidence type="ECO:0000313" key="2">
    <source>
        <dbReference type="Proteomes" id="UP000702425"/>
    </source>
</evidence>
<dbReference type="Proteomes" id="UP000702425">
    <property type="component" value="Unassembled WGS sequence"/>
</dbReference>
<accession>A0ABX2D678</accession>
<organism evidence="1 2">
    <name type="scientific">Microcoleus asticus IPMA8</name>
    <dbReference type="NCBI Taxonomy" id="2563858"/>
    <lineage>
        <taxon>Bacteria</taxon>
        <taxon>Bacillati</taxon>
        <taxon>Cyanobacteriota</taxon>
        <taxon>Cyanophyceae</taxon>
        <taxon>Oscillatoriophycideae</taxon>
        <taxon>Oscillatoriales</taxon>
        <taxon>Microcoleaceae</taxon>
        <taxon>Microcoleus</taxon>
        <taxon>Microcoleus asticus</taxon>
    </lineage>
</organism>
<dbReference type="EMBL" id="SRRZ01000184">
    <property type="protein sequence ID" value="NQE38149.1"/>
    <property type="molecule type" value="Genomic_DNA"/>
</dbReference>
<reference evidence="1 2" key="1">
    <citation type="journal article" date="2020" name="Sci. Rep.">
        <title>A novel cyanobacterial geosmin producer, revising GeoA distribution and dispersion patterns in Bacteria.</title>
        <authorList>
            <person name="Churro C."/>
            <person name="Semedo-Aguiar A.P."/>
            <person name="Silva A.D."/>
            <person name="Pereira-Leal J.B."/>
            <person name="Leite R.B."/>
        </authorList>
    </citation>
    <scope>NUCLEOTIDE SEQUENCE [LARGE SCALE GENOMIC DNA]</scope>
    <source>
        <strain evidence="1 2">IPMA8</strain>
    </source>
</reference>
<protein>
    <submittedName>
        <fullName evidence="1">Uncharacterized protein</fullName>
    </submittedName>
</protein>
<comment type="caution">
    <text evidence="1">The sequence shown here is derived from an EMBL/GenBank/DDBJ whole genome shotgun (WGS) entry which is preliminary data.</text>
</comment>
<sequence>MHHIAKNSKKIPQNYRGGCFALGNWFFIKVTTMSILPSSTSSTSSLPQIETPDWRTVGFNAQIPWKASDIILEEAIGKLINLDEIVDRLQALDCQQSAAFTTEQVKFAFLKWIENHLESIELQPEWFIHQDFKHFERYLPELDGSFFPEEEYDQGVMYEDRVAHDTAQF</sequence>
<evidence type="ECO:0000313" key="1">
    <source>
        <dbReference type="EMBL" id="NQE38149.1"/>
    </source>
</evidence>
<proteinExistence type="predicted"/>
<gene>
    <name evidence="1" type="ORF">E5S67_05933</name>
</gene>